<dbReference type="Proteomes" id="UP000007435">
    <property type="component" value="Chromosome"/>
</dbReference>
<evidence type="ECO:0000313" key="2">
    <source>
        <dbReference type="Proteomes" id="UP000007435"/>
    </source>
</evidence>
<keyword evidence="2" id="KW-1185">Reference proteome</keyword>
<dbReference type="KEGG" id="lby:Lbys_2259"/>
<protein>
    <submittedName>
        <fullName evidence="1">ATP/GTP-binding protein</fullName>
    </submittedName>
</protein>
<dbReference type="Gene3D" id="2.120.10.30">
    <property type="entry name" value="TolB, C-terminal domain"/>
    <property type="match status" value="1"/>
</dbReference>
<proteinExistence type="predicted"/>
<name>E4RVN7_LEAB4</name>
<dbReference type="EMBL" id="CP002305">
    <property type="protein sequence ID" value="ADQ17936.1"/>
    <property type="molecule type" value="Genomic_DNA"/>
</dbReference>
<dbReference type="OrthoDB" id="7675395at2"/>
<evidence type="ECO:0000313" key="1">
    <source>
        <dbReference type="EMBL" id="ADQ17936.1"/>
    </source>
</evidence>
<sequence>MKKILLFLAMSGTAAYSQNIQLQWSTDSTLLTPESVLATSKVLYVSQVDGAGWDADGKGGIALVDHQGKILNRDWVTGLHAPKGMAIIGNILYVADLKDLVSIELSTGKVLKRLNIEEAKGLNDVSADPSGTLYISDTAGGKIWKVKNDKAEVLLENMKDANGVKWHKNVLYITANNAFLAYNPSTKDVKKICELEKGGDGIEPYKDGFFVTSWLGYLYHVDKNGKRVTLRETHQTNKFKTADIGLLKDILYIPTFFGNTVEAWKIK</sequence>
<dbReference type="SUPFAM" id="SSF63829">
    <property type="entry name" value="Calcium-dependent phosphotriesterase"/>
    <property type="match status" value="1"/>
</dbReference>
<organism evidence="1 2">
    <name type="scientific">Leadbetterella byssophila (strain DSM 17132 / JCM 16389 / KACC 11308 / NBRC 106382 / 4M15)</name>
    <dbReference type="NCBI Taxonomy" id="649349"/>
    <lineage>
        <taxon>Bacteria</taxon>
        <taxon>Pseudomonadati</taxon>
        <taxon>Bacteroidota</taxon>
        <taxon>Cytophagia</taxon>
        <taxon>Cytophagales</taxon>
        <taxon>Leadbetterellaceae</taxon>
        <taxon>Leadbetterella</taxon>
    </lineage>
</organism>
<dbReference type="InterPro" id="IPR011042">
    <property type="entry name" value="6-blade_b-propeller_TolB-like"/>
</dbReference>
<reference evidence="1 2" key="2">
    <citation type="journal article" date="2011" name="Stand. Genomic Sci.">
        <title>Complete genome sequence of Leadbetterella byssophila type strain (4M15).</title>
        <authorList>
            <person name="Abt B."/>
            <person name="Teshima H."/>
            <person name="Lucas S."/>
            <person name="Lapidus A."/>
            <person name="Del Rio T.G."/>
            <person name="Nolan M."/>
            <person name="Tice H."/>
            <person name="Cheng J.F."/>
            <person name="Pitluck S."/>
            <person name="Liolios K."/>
            <person name="Pagani I."/>
            <person name="Ivanova N."/>
            <person name="Mavromatis K."/>
            <person name="Pati A."/>
            <person name="Tapia R."/>
            <person name="Han C."/>
            <person name="Goodwin L."/>
            <person name="Chen A."/>
            <person name="Palaniappan K."/>
            <person name="Land M."/>
            <person name="Hauser L."/>
            <person name="Chang Y.J."/>
            <person name="Jeffries C.D."/>
            <person name="Rohde M."/>
            <person name="Goker M."/>
            <person name="Tindall B.J."/>
            <person name="Detter J.C."/>
            <person name="Woyke T."/>
            <person name="Bristow J."/>
            <person name="Eisen J.A."/>
            <person name="Markowitz V."/>
            <person name="Hugenholtz P."/>
            <person name="Klenk H.P."/>
            <person name="Kyrpides N.C."/>
        </authorList>
    </citation>
    <scope>NUCLEOTIDE SEQUENCE [LARGE SCALE GENOMIC DNA]</scope>
    <source>
        <strain evidence="2">DSM 17132 / JCM 16389 / KACC 11308 / NBRC 106382 / 4M15</strain>
    </source>
</reference>
<dbReference type="RefSeq" id="WP_013408977.1">
    <property type="nucleotide sequence ID" value="NC_014655.1"/>
</dbReference>
<dbReference type="AlphaFoldDB" id="E4RVN7"/>
<dbReference type="HOGENOM" id="CLU_070070_0_1_10"/>
<gene>
    <name evidence="1" type="ordered locus">Lbys_2259</name>
</gene>
<dbReference type="eggNOG" id="COG3386">
    <property type="taxonomic scope" value="Bacteria"/>
</dbReference>
<dbReference type="STRING" id="649349.Lbys_2259"/>
<reference key="1">
    <citation type="submission" date="2010-11" db="EMBL/GenBank/DDBJ databases">
        <title>The complete genome of Leadbetterella byssophila DSM 17132.</title>
        <authorList>
            <consortium name="US DOE Joint Genome Institute (JGI-PGF)"/>
            <person name="Lucas S."/>
            <person name="Copeland A."/>
            <person name="Lapidus A."/>
            <person name="Glavina del Rio T."/>
            <person name="Dalin E."/>
            <person name="Tice H."/>
            <person name="Bruce D."/>
            <person name="Goodwin L."/>
            <person name="Pitluck S."/>
            <person name="Kyrpides N."/>
            <person name="Mavromatis K."/>
            <person name="Ivanova N."/>
            <person name="Teshima H."/>
            <person name="Brettin T."/>
            <person name="Detter J.C."/>
            <person name="Han C."/>
            <person name="Tapia R."/>
            <person name="Land M."/>
            <person name="Hauser L."/>
            <person name="Markowitz V."/>
            <person name="Cheng J.-F."/>
            <person name="Hugenholtz P."/>
            <person name="Woyke T."/>
            <person name="Wu D."/>
            <person name="Tindall B."/>
            <person name="Pomrenke H.G."/>
            <person name="Brambilla E."/>
            <person name="Klenk H.-P."/>
            <person name="Eisen J.A."/>
        </authorList>
    </citation>
    <scope>NUCLEOTIDE SEQUENCE [LARGE SCALE GENOMIC DNA]</scope>
    <source>
        <strain>DSM 17132</strain>
    </source>
</reference>
<accession>E4RVN7</accession>